<dbReference type="EMBL" id="AQGS01000238">
    <property type="protein sequence ID" value="EPS41563.1"/>
    <property type="molecule type" value="Genomic_DNA"/>
</dbReference>
<protein>
    <submittedName>
        <fullName evidence="1">Uncharacterized protein</fullName>
    </submittedName>
</protein>
<reference evidence="2" key="2">
    <citation type="submission" date="2013-04" db="EMBL/GenBank/DDBJ databases">
        <title>Genomic mechanisms accounting for the adaptation to parasitism in nematode-trapping fungi.</title>
        <authorList>
            <person name="Ahren D.G."/>
        </authorList>
    </citation>
    <scope>NUCLEOTIDE SEQUENCE [LARGE SCALE GENOMIC DNA]</scope>
    <source>
        <strain evidence="2">CBS 200.50</strain>
    </source>
</reference>
<comment type="caution">
    <text evidence="1">The sequence shown here is derived from an EMBL/GenBank/DDBJ whole genome shotgun (WGS) entry which is preliminary data.</text>
</comment>
<keyword evidence="2" id="KW-1185">Reference proteome</keyword>
<sequence>MHPLTYPTRLHSSLSSQASSTSSQQSLNIIATQARIDSLRNLLENSYDAPGFSVLYQVIINDYISGRITYQEGRGYLYNRNGLIAGPLPEAELRGEAAKRTLSGNFDIHLEWCSEEPVAELINEYSTGV</sequence>
<accession>S8BQ25</accession>
<gene>
    <name evidence="1" type="ORF">H072_4560</name>
</gene>
<dbReference type="Proteomes" id="UP000015100">
    <property type="component" value="Unassembled WGS sequence"/>
</dbReference>
<organism evidence="1 2">
    <name type="scientific">Dactylellina haptotyla (strain CBS 200.50)</name>
    <name type="common">Nematode-trapping fungus</name>
    <name type="synonym">Monacrosporium haptotylum</name>
    <dbReference type="NCBI Taxonomy" id="1284197"/>
    <lineage>
        <taxon>Eukaryota</taxon>
        <taxon>Fungi</taxon>
        <taxon>Dikarya</taxon>
        <taxon>Ascomycota</taxon>
        <taxon>Pezizomycotina</taxon>
        <taxon>Orbiliomycetes</taxon>
        <taxon>Orbiliales</taxon>
        <taxon>Orbiliaceae</taxon>
        <taxon>Dactylellina</taxon>
    </lineage>
</organism>
<dbReference type="HOGENOM" id="CLU_1948746_0_0_1"/>
<reference evidence="1 2" key="1">
    <citation type="journal article" date="2013" name="PLoS Genet.">
        <title>Genomic mechanisms accounting for the adaptation to parasitism in nematode-trapping fungi.</title>
        <authorList>
            <person name="Meerupati T."/>
            <person name="Andersson K.M."/>
            <person name="Friman E."/>
            <person name="Kumar D."/>
            <person name="Tunlid A."/>
            <person name="Ahren D."/>
        </authorList>
    </citation>
    <scope>NUCLEOTIDE SEQUENCE [LARGE SCALE GENOMIC DNA]</scope>
    <source>
        <strain evidence="1 2">CBS 200.50</strain>
    </source>
</reference>
<evidence type="ECO:0000313" key="2">
    <source>
        <dbReference type="Proteomes" id="UP000015100"/>
    </source>
</evidence>
<dbReference type="OrthoDB" id="5294474at2759"/>
<name>S8BQ25_DACHA</name>
<evidence type="ECO:0000313" key="1">
    <source>
        <dbReference type="EMBL" id="EPS41563.1"/>
    </source>
</evidence>
<proteinExistence type="predicted"/>
<dbReference type="AlphaFoldDB" id="S8BQ25"/>